<proteinExistence type="predicted"/>
<reference evidence="2 3" key="1">
    <citation type="journal article" date="2016" name="Nat. Commun.">
        <title>Thousands of microbial genomes shed light on interconnected biogeochemical processes in an aquifer system.</title>
        <authorList>
            <person name="Anantharaman K."/>
            <person name="Brown C.T."/>
            <person name="Hug L.A."/>
            <person name="Sharon I."/>
            <person name="Castelle C.J."/>
            <person name="Probst A.J."/>
            <person name="Thomas B.C."/>
            <person name="Singh A."/>
            <person name="Wilkins M.J."/>
            <person name="Karaoz U."/>
            <person name="Brodie E.L."/>
            <person name="Williams K.H."/>
            <person name="Hubbard S.S."/>
            <person name="Banfield J.F."/>
        </authorList>
    </citation>
    <scope>NUCLEOTIDE SEQUENCE [LARGE SCALE GENOMIC DNA]</scope>
</reference>
<sequence>MKNKILDIKPFQEKLYYSYCGPATLKILFSYYGIDKTEKELAKISGWNKVLGIDDMGMKKAAEKLGFKVEIKNNSSYKDIQGWLKKGIPVIVNWFTRGRNDYPESETADGHYSVVAGLDDKFIYLQDPEVGKLRKIKRYDFMRVWFDFKGDYIKPNELIVRQIIVIHK</sequence>
<gene>
    <name evidence="2" type="ORF">A3B04_01250</name>
</gene>
<dbReference type="PANTHER" id="PTHR37806">
    <property type="entry name" value="LMO0724 PROTEIN"/>
    <property type="match status" value="1"/>
</dbReference>
<dbReference type="EMBL" id="MHNF01000011">
    <property type="protein sequence ID" value="OGZ41562.1"/>
    <property type="molecule type" value="Genomic_DNA"/>
</dbReference>
<comment type="caution">
    <text evidence="2">The sequence shown here is derived from an EMBL/GenBank/DDBJ whole genome shotgun (WGS) entry which is preliminary data.</text>
</comment>
<dbReference type="InterPro" id="IPR039564">
    <property type="entry name" value="Peptidase_C39-like"/>
</dbReference>
<dbReference type="GO" id="GO:0005524">
    <property type="term" value="F:ATP binding"/>
    <property type="evidence" value="ECO:0007669"/>
    <property type="project" value="InterPro"/>
</dbReference>
<dbReference type="Pfam" id="PF13529">
    <property type="entry name" value="Peptidase_C39_2"/>
    <property type="match status" value="1"/>
</dbReference>
<accession>A0A1G2FV26</accession>
<dbReference type="PANTHER" id="PTHR37806:SF1">
    <property type="entry name" value="PEPTIDASE C39-LIKE DOMAIN-CONTAINING PROTEIN"/>
    <property type="match status" value="1"/>
</dbReference>
<organism evidence="2 3">
    <name type="scientific">Candidatus Portnoybacteria bacterium RIFCSPLOWO2_02_FULL_39_11</name>
    <dbReference type="NCBI Taxonomy" id="1802001"/>
    <lineage>
        <taxon>Bacteria</taxon>
        <taxon>Candidatus Portnoyibacteriota</taxon>
    </lineage>
</organism>
<dbReference type="GO" id="GO:0016020">
    <property type="term" value="C:membrane"/>
    <property type="evidence" value="ECO:0007669"/>
    <property type="project" value="InterPro"/>
</dbReference>
<dbReference type="PROSITE" id="PS50990">
    <property type="entry name" value="PEPTIDASE_C39"/>
    <property type="match status" value="1"/>
</dbReference>
<evidence type="ECO:0000313" key="2">
    <source>
        <dbReference type="EMBL" id="OGZ41562.1"/>
    </source>
</evidence>
<dbReference type="GO" id="GO:0006508">
    <property type="term" value="P:proteolysis"/>
    <property type="evidence" value="ECO:0007669"/>
    <property type="project" value="InterPro"/>
</dbReference>
<name>A0A1G2FV26_9BACT</name>
<evidence type="ECO:0000259" key="1">
    <source>
        <dbReference type="PROSITE" id="PS50990"/>
    </source>
</evidence>
<dbReference type="InterPro" id="IPR005074">
    <property type="entry name" value="Peptidase_C39"/>
</dbReference>
<protein>
    <recommendedName>
        <fullName evidence="1">Peptidase C39 domain-containing protein</fullName>
    </recommendedName>
</protein>
<dbReference type="Proteomes" id="UP000177126">
    <property type="component" value="Unassembled WGS sequence"/>
</dbReference>
<evidence type="ECO:0000313" key="3">
    <source>
        <dbReference type="Proteomes" id="UP000177126"/>
    </source>
</evidence>
<dbReference type="AlphaFoldDB" id="A0A1G2FV26"/>
<feature type="domain" description="Peptidase C39" evidence="1">
    <location>
        <begin position="12"/>
        <end position="152"/>
    </location>
</feature>
<dbReference type="Gene3D" id="3.90.70.10">
    <property type="entry name" value="Cysteine proteinases"/>
    <property type="match status" value="1"/>
</dbReference>
<dbReference type="GO" id="GO:0008233">
    <property type="term" value="F:peptidase activity"/>
    <property type="evidence" value="ECO:0007669"/>
    <property type="project" value="InterPro"/>
</dbReference>